<dbReference type="GO" id="GO:0031564">
    <property type="term" value="P:transcription antitermination"/>
    <property type="evidence" value="ECO:0007669"/>
    <property type="project" value="UniProtKB-KW"/>
</dbReference>
<dbReference type="AlphaFoldDB" id="A0A561PWL6"/>
<dbReference type="PANTHER" id="PTHR30265:SF4">
    <property type="entry name" value="KOW MOTIF FAMILY PROTEIN, EXPRESSED"/>
    <property type="match status" value="1"/>
</dbReference>
<dbReference type="InterPro" id="IPR008991">
    <property type="entry name" value="Translation_prot_SH3-like_sf"/>
</dbReference>
<accession>A0A561PWL6</accession>
<dbReference type="NCBIfam" id="NF033644">
    <property type="entry name" value="antiterm_UpxY"/>
    <property type="match status" value="1"/>
</dbReference>
<keyword evidence="5" id="KW-0251">Elongation factor</keyword>
<evidence type="ECO:0000256" key="2">
    <source>
        <dbReference type="ARBA" id="ARBA00023015"/>
    </source>
</evidence>
<gene>
    <name evidence="5" type="ORF">FHW36_102264</name>
</gene>
<sequence length="169" mass="19373">MCVSSPEEKWLVVYTKPKLEKKIAAEIASMAYECYLPLYTVARKWSDRIKRLRQPLFPNYLFVKINPREKFRVLSANGVIRLVAFKGEPVAVSDEEIARIRMIETAGCEITREHNYCIGEKVKVVEGVLSGLEGILVKRHTDKRFVVQLPLINQSIGVEIPMHCLERVS</sequence>
<dbReference type="SUPFAM" id="SSF50104">
    <property type="entry name" value="Translation proteins SH3-like domain"/>
    <property type="match status" value="1"/>
</dbReference>
<dbReference type="EMBL" id="VIWO01000002">
    <property type="protein sequence ID" value="TWF42506.1"/>
    <property type="molecule type" value="Genomic_DNA"/>
</dbReference>
<keyword evidence="6" id="KW-1185">Reference proteome</keyword>
<dbReference type="InterPro" id="IPR043425">
    <property type="entry name" value="NusG-like"/>
</dbReference>
<keyword evidence="3" id="KW-0804">Transcription</keyword>
<evidence type="ECO:0000259" key="4">
    <source>
        <dbReference type="SMART" id="SM00738"/>
    </source>
</evidence>
<evidence type="ECO:0000313" key="6">
    <source>
        <dbReference type="Proteomes" id="UP000320811"/>
    </source>
</evidence>
<keyword evidence="2" id="KW-0805">Transcription regulation</keyword>
<dbReference type="InterPro" id="IPR036735">
    <property type="entry name" value="NGN_dom_sf"/>
</dbReference>
<dbReference type="PANTHER" id="PTHR30265">
    <property type="entry name" value="RHO-INTERACTING TRANSCRIPTION TERMINATION FACTOR NUSG"/>
    <property type="match status" value="1"/>
</dbReference>
<evidence type="ECO:0000256" key="3">
    <source>
        <dbReference type="ARBA" id="ARBA00023163"/>
    </source>
</evidence>
<dbReference type="SMART" id="SM00738">
    <property type="entry name" value="NGN"/>
    <property type="match status" value="1"/>
</dbReference>
<dbReference type="InterPro" id="IPR006645">
    <property type="entry name" value="NGN-like_dom"/>
</dbReference>
<protein>
    <submittedName>
        <fullName evidence="5">Transcription elongation factor/antiterminator RfaH</fullName>
    </submittedName>
</protein>
<proteinExistence type="predicted"/>
<reference evidence="5 6" key="1">
    <citation type="submission" date="2019-06" db="EMBL/GenBank/DDBJ databases">
        <title>Sorghum-associated microbial communities from plants grown in Nebraska, USA.</title>
        <authorList>
            <person name="Schachtman D."/>
        </authorList>
    </citation>
    <scope>NUCLEOTIDE SEQUENCE [LARGE SCALE GENOMIC DNA]</scope>
    <source>
        <strain evidence="5 6">1209</strain>
    </source>
</reference>
<evidence type="ECO:0000313" key="5">
    <source>
        <dbReference type="EMBL" id="TWF42506.1"/>
    </source>
</evidence>
<feature type="domain" description="NusG-like N-terminal" evidence="4">
    <location>
        <begin position="7"/>
        <end position="104"/>
    </location>
</feature>
<dbReference type="Proteomes" id="UP000320811">
    <property type="component" value="Unassembled WGS sequence"/>
</dbReference>
<keyword evidence="1" id="KW-0889">Transcription antitermination</keyword>
<dbReference type="Pfam" id="PF02357">
    <property type="entry name" value="NusG"/>
    <property type="match status" value="1"/>
</dbReference>
<evidence type="ECO:0000256" key="1">
    <source>
        <dbReference type="ARBA" id="ARBA00022814"/>
    </source>
</evidence>
<name>A0A561PWL6_9BACT</name>
<dbReference type="SUPFAM" id="SSF82679">
    <property type="entry name" value="N-utilization substance G protein NusG, N-terminal domain"/>
    <property type="match status" value="1"/>
</dbReference>
<dbReference type="GO" id="GO:0006354">
    <property type="term" value="P:DNA-templated transcription elongation"/>
    <property type="evidence" value="ECO:0007669"/>
    <property type="project" value="InterPro"/>
</dbReference>
<comment type="caution">
    <text evidence="5">The sequence shown here is derived from an EMBL/GenBank/DDBJ whole genome shotgun (WGS) entry which is preliminary data.</text>
</comment>
<keyword evidence="5" id="KW-0648">Protein biosynthesis</keyword>
<dbReference type="RefSeq" id="WP_186452365.1">
    <property type="nucleotide sequence ID" value="NZ_VIWO01000002.1"/>
</dbReference>
<dbReference type="Gene3D" id="3.30.70.940">
    <property type="entry name" value="NusG, N-terminal domain"/>
    <property type="match status" value="1"/>
</dbReference>
<organism evidence="5 6">
    <name type="scientific">Chitinophaga polysaccharea</name>
    <dbReference type="NCBI Taxonomy" id="1293035"/>
    <lineage>
        <taxon>Bacteria</taxon>
        <taxon>Pseudomonadati</taxon>
        <taxon>Bacteroidota</taxon>
        <taxon>Chitinophagia</taxon>
        <taxon>Chitinophagales</taxon>
        <taxon>Chitinophagaceae</taxon>
        <taxon>Chitinophaga</taxon>
    </lineage>
</organism>
<dbReference type="GO" id="GO:0003746">
    <property type="term" value="F:translation elongation factor activity"/>
    <property type="evidence" value="ECO:0007669"/>
    <property type="project" value="UniProtKB-KW"/>
</dbReference>